<dbReference type="AlphaFoldDB" id="A0A6C0CDZ3"/>
<accession>A0A6C0CDZ3</accession>
<name>A0A6C0CDZ3_9ZZZZ</name>
<evidence type="ECO:0000256" key="2">
    <source>
        <dbReference type="SAM" id="MobiDB-lite"/>
    </source>
</evidence>
<organism evidence="3">
    <name type="scientific">viral metagenome</name>
    <dbReference type="NCBI Taxonomy" id="1070528"/>
    <lineage>
        <taxon>unclassified sequences</taxon>
        <taxon>metagenomes</taxon>
        <taxon>organismal metagenomes</taxon>
    </lineage>
</organism>
<feature type="region of interest" description="Disordered" evidence="2">
    <location>
        <begin position="213"/>
        <end position="257"/>
    </location>
</feature>
<protein>
    <submittedName>
        <fullName evidence="3">Uncharacterized protein</fullName>
    </submittedName>
</protein>
<evidence type="ECO:0000256" key="1">
    <source>
        <dbReference type="SAM" id="Coils"/>
    </source>
</evidence>
<dbReference type="EMBL" id="MN739399">
    <property type="protein sequence ID" value="QHT02788.1"/>
    <property type="molecule type" value="Genomic_DNA"/>
</dbReference>
<evidence type="ECO:0000313" key="3">
    <source>
        <dbReference type="EMBL" id="QHT02788.1"/>
    </source>
</evidence>
<feature type="compositionally biased region" description="Low complexity" evidence="2">
    <location>
        <begin position="216"/>
        <end position="230"/>
    </location>
</feature>
<sequence>MPNLLQECNDELDKLRLELNGVKEDIIFYQSNDNKQSKKILTLKQKIVDLYDIIEQQKDMIDEYSRGRRSPRLDRSLSLDSGSSEEDRSLSLDSGSSEEDEYSDGHRSPKWRHTINVITDQDEQNIEIQLDIDSIDTIVSIKDKILSTLKSNDNFSDLTIKDIMVTPRVYSVDNQHIFDNTIAKIKALNIVRLLTNGDIKIHVNSYKDGMDSALEPTSSFGSDTTGSSSPPLSPHTPRGGSKRKKKKKRRNRRTNRR</sequence>
<keyword evidence="1" id="KW-0175">Coiled coil</keyword>
<feature type="coiled-coil region" evidence="1">
    <location>
        <begin position="5"/>
        <end position="32"/>
    </location>
</feature>
<reference evidence="3" key="1">
    <citation type="journal article" date="2020" name="Nature">
        <title>Giant virus diversity and host interactions through global metagenomics.</title>
        <authorList>
            <person name="Schulz F."/>
            <person name="Roux S."/>
            <person name="Paez-Espino D."/>
            <person name="Jungbluth S."/>
            <person name="Walsh D.A."/>
            <person name="Denef V.J."/>
            <person name="McMahon K.D."/>
            <person name="Konstantinidis K.T."/>
            <person name="Eloe-Fadrosh E.A."/>
            <person name="Kyrpides N.C."/>
            <person name="Woyke T."/>
        </authorList>
    </citation>
    <scope>NUCLEOTIDE SEQUENCE</scope>
    <source>
        <strain evidence="3">GVMAG-M-3300020595-32</strain>
    </source>
</reference>
<feature type="compositionally biased region" description="Basic residues" evidence="2">
    <location>
        <begin position="240"/>
        <end position="257"/>
    </location>
</feature>
<proteinExistence type="predicted"/>
<feature type="region of interest" description="Disordered" evidence="2">
    <location>
        <begin position="72"/>
        <end position="108"/>
    </location>
</feature>